<name>A0ABT8LZN2_9GAMM</name>
<keyword evidence="1" id="KW-1133">Transmembrane helix</keyword>
<proteinExistence type="predicted"/>
<accession>A0ABT8LZN2</accession>
<keyword evidence="1" id="KW-0812">Transmembrane</keyword>
<keyword evidence="3" id="KW-1185">Reference proteome</keyword>
<dbReference type="EMBL" id="JASMRX010000040">
    <property type="protein sequence ID" value="MDN6881815.1"/>
    <property type="molecule type" value="Genomic_DNA"/>
</dbReference>
<sequence length="127" mass="14900">MGMLMFEHFCDRPTWAAAAGYEFNIIDCLSYSAVTVDISGIKDLIIEIPDIELRSLLWELPLKLLALTAIITWPLTFWIAGLMVYIRCRKHRKKYAGTENERVQINLRNWLAEFERQQRWAAKEKPL</sequence>
<comment type="caution">
    <text evidence="2">The sequence shown here is derived from an EMBL/GenBank/DDBJ whole genome shotgun (WGS) entry which is preliminary data.</text>
</comment>
<organism evidence="2 3">
    <name type="scientific">Serratia bockelmannii</name>
    <dbReference type="NCBI Taxonomy" id="2703793"/>
    <lineage>
        <taxon>Bacteria</taxon>
        <taxon>Pseudomonadati</taxon>
        <taxon>Pseudomonadota</taxon>
        <taxon>Gammaproteobacteria</taxon>
        <taxon>Enterobacterales</taxon>
        <taxon>Yersiniaceae</taxon>
        <taxon>Serratia</taxon>
    </lineage>
</organism>
<reference evidence="2" key="1">
    <citation type="submission" date="2023-05" db="EMBL/GenBank/DDBJ databases">
        <title>Cannabis rhizosphere genomes.</title>
        <authorList>
            <person name="Goff K.L."/>
        </authorList>
    </citation>
    <scope>NUCLEOTIDE SEQUENCE</scope>
    <source>
        <strain evidence="2">SPPC 2817</strain>
    </source>
</reference>
<evidence type="ECO:0000313" key="3">
    <source>
        <dbReference type="Proteomes" id="UP001176500"/>
    </source>
</evidence>
<dbReference type="Proteomes" id="UP001176500">
    <property type="component" value="Unassembled WGS sequence"/>
</dbReference>
<evidence type="ECO:0000313" key="2">
    <source>
        <dbReference type="EMBL" id="MDN6881815.1"/>
    </source>
</evidence>
<keyword evidence="1" id="KW-0472">Membrane</keyword>
<protein>
    <submittedName>
        <fullName evidence="2">Uncharacterized protein</fullName>
    </submittedName>
</protein>
<dbReference type="RefSeq" id="WP_301481338.1">
    <property type="nucleotide sequence ID" value="NZ_JASMRX010000040.1"/>
</dbReference>
<gene>
    <name evidence="2" type="ORF">QO199_24550</name>
</gene>
<feature type="transmembrane region" description="Helical" evidence="1">
    <location>
        <begin position="64"/>
        <end position="86"/>
    </location>
</feature>
<evidence type="ECO:0000256" key="1">
    <source>
        <dbReference type="SAM" id="Phobius"/>
    </source>
</evidence>